<dbReference type="PANTHER" id="PTHR40079:SF4">
    <property type="entry name" value="GH26 DOMAIN-CONTAINING PROTEIN-RELATED"/>
    <property type="match status" value="1"/>
</dbReference>
<comment type="catalytic activity">
    <reaction evidence="4">
        <text>Random hydrolysis of (1-&gt;4)-beta-D-mannosidic linkages in mannans, galactomannans and glucomannans.</text>
        <dbReference type="EC" id="3.2.1.78"/>
    </reaction>
</comment>
<reference evidence="10 11" key="2">
    <citation type="journal article" date="2012" name="Stand. Genomic Sci.">
        <title>Complete genome sequence of the aquatic bacterium Runella slithyformis type strain (LSU 4(T)).</title>
        <authorList>
            <person name="Copeland A."/>
            <person name="Zhang X."/>
            <person name="Misra M."/>
            <person name="Lapidus A."/>
            <person name="Nolan M."/>
            <person name="Lucas S."/>
            <person name="Deshpande S."/>
            <person name="Cheng J.F."/>
            <person name="Tapia R."/>
            <person name="Goodwin L.A."/>
            <person name="Pitluck S."/>
            <person name="Liolios K."/>
            <person name="Pagani I."/>
            <person name="Ivanova N."/>
            <person name="Mikhailova N."/>
            <person name="Pati A."/>
            <person name="Chen A."/>
            <person name="Palaniappan K."/>
            <person name="Land M."/>
            <person name="Hauser L."/>
            <person name="Pan C."/>
            <person name="Jeffries C.D."/>
            <person name="Detter J.C."/>
            <person name="Brambilla E.M."/>
            <person name="Rohde M."/>
            <person name="Djao O.D."/>
            <person name="Goker M."/>
            <person name="Sikorski J."/>
            <person name="Tindall B.J."/>
            <person name="Woyke T."/>
            <person name="Bristow J."/>
            <person name="Eisen J.A."/>
            <person name="Markowitz V."/>
            <person name="Hugenholtz P."/>
            <person name="Kyrpides N.C."/>
            <person name="Klenk H.P."/>
            <person name="Mavromatis K."/>
        </authorList>
    </citation>
    <scope>NUCLEOTIDE SEQUENCE [LARGE SCALE GENOMIC DNA]</scope>
    <source>
        <strain evidence="11">ATCC 29530 / DSM 19594 / LMG 11500 / NCIMB 11436 / LSU 4</strain>
    </source>
</reference>
<evidence type="ECO:0000313" key="10">
    <source>
        <dbReference type="EMBL" id="AEI50001.1"/>
    </source>
</evidence>
<sequence>MKRPLLFLFLLISCFSAFGQIDRKATKETKALYANLNRIQKQGVLFGHQDGLAYGLNRDSTRWMGEENRSDVKTVSGEFPAVIGWDLGKMEFDSARNLDGVPFDLMKKRMVEHCQRGGINTVSWHPNNPIDPSKTTWDNVDSTIKRVLNDKKSLKVYKKWLDKAAVFFKSLETSDGTLVPIIYRPYHEHTGSWFWWGAGHCSPEEYKEFWQMTVKYLQKKKKVHNLLIAYSTDRFTSKEHYLERYPGNEWVDLVGFDLYHRNAPASNEAFKADFKRMVTTLQEVATENNKPCAVTEMGLEKVSEANWWTDIVLPVVQDTKLSYFLVWRNGRPDHYYAPFEGQKSAVNFMKMIESGKVWLERKTADQRLYQTN</sequence>
<keyword evidence="4" id="KW-0964">Secreted</keyword>
<dbReference type="Pfam" id="PF02156">
    <property type="entry name" value="Glyco_hydro_26"/>
    <property type="match status" value="1"/>
</dbReference>
<dbReference type="KEGG" id="rsi:Runsl_3643"/>
<feature type="binding site" evidence="6">
    <location>
        <position position="259"/>
    </location>
    <ligand>
        <name>substrate</name>
    </ligand>
</feature>
<comment type="similarity">
    <text evidence="1 4 8">Belongs to the glycosyl hydrolase 26 family.</text>
</comment>
<evidence type="ECO:0000256" key="3">
    <source>
        <dbReference type="ARBA" id="ARBA00023295"/>
    </source>
</evidence>
<evidence type="ECO:0000313" key="11">
    <source>
        <dbReference type="Proteomes" id="UP000000493"/>
    </source>
</evidence>
<dbReference type="Gene3D" id="3.20.20.80">
    <property type="entry name" value="Glycosidases"/>
    <property type="match status" value="1"/>
</dbReference>
<protein>
    <recommendedName>
        <fullName evidence="4">Mannan endo-1,4-beta-mannosidase</fullName>
        <ecNumber evidence="4">3.2.1.78</ecNumber>
    </recommendedName>
</protein>
<dbReference type="SUPFAM" id="SSF51445">
    <property type="entry name" value="(Trans)glycosidases"/>
    <property type="match status" value="1"/>
</dbReference>
<accession>A0A7U3ZML7</accession>
<evidence type="ECO:0000256" key="4">
    <source>
        <dbReference type="PIRNR" id="PIRNR018168"/>
    </source>
</evidence>
<dbReference type="GO" id="GO:0006080">
    <property type="term" value="P:substituted mannan metabolic process"/>
    <property type="evidence" value="ECO:0007669"/>
    <property type="project" value="UniProtKB-UniRule"/>
</dbReference>
<evidence type="ECO:0000256" key="1">
    <source>
        <dbReference type="ARBA" id="ARBA00007754"/>
    </source>
</evidence>
<keyword evidence="11" id="KW-1185">Reference proteome</keyword>
<keyword evidence="2 4" id="KW-0378">Hydrolase</keyword>
<dbReference type="PRINTS" id="PR00739">
    <property type="entry name" value="GLHYDRLASE26"/>
</dbReference>
<feature type="domain" description="GH26" evidence="9">
    <location>
        <begin position="27"/>
        <end position="355"/>
    </location>
</feature>
<evidence type="ECO:0000259" key="9">
    <source>
        <dbReference type="PROSITE" id="PS51764"/>
    </source>
</evidence>
<evidence type="ECO:0000256" key="2">
    <source>
        <dbReference type="ARBA" id="ARBA00022801"/>
    </source>
</evidence>
<evidence type="ECO:0000256" key="6">
    <source>
        <dbReference type="PIRSR" id="PIRSR018168-2"/>
    </source>
</evidence>
<dbReference type="InterPro" id="IPR022790">
    <property type="entry name" value="GH26_dom"/>
</dbReference>
<feature type="binding site" evidence="6">
    <location>
        <position position="125"/>
    </location>
    <ligand>
        <name>substrate</name>
    </ligand>
</feature>
<dbReference type="InterPro" id="IPR000805">
    <property type="entry name" value="Glyco_hydro_26"/>
</dbReference>
<dbReference type="EC" id="3.2.1.78" evidence="4"/>
<dbReference type="AlphaFoldDB" id="A0A7U3ZML7"/>
<feature type="chain" id="PRO_5031674130" description="Mannan endo-1,4-beta-mannosidase" evidence="4">
    <location>
        <begin position="20"/>
        <end position="372"/>
    </location>
</feature>
<dbReference type="RefSeq" id="WP_013929304.1">
    <property type="nucleotide sequence ID" value="NC_015703.1"/>
</dbReference>
<evidence type="ECO:0000256" key="7">
    <source>
        <dbReference type="PIRSR" id="PIRSR018168-3"/>
    </source>
</evidence>
<organism evidence="10 11">
    <name type="scientific">Runella slithyformis (strain ATCC 29530 / DSM 19594 / LMG 11500 / NCIMB 11436 / LSU 4)</name>
    <dbReference type="NCBI Taxonomy" id="761193"/>
    <lineage>
        <taxon>Bacteria</taxon>
        <taxon>Pseudomonadati</taxon>
        <taxon>Bacteroidota</taxon>
        <taxon>Cytophagia</taxon>
        <taxon>Cytophagales</taxon>
        <taxon>Spirosomataceae</taxon>
        <taxon>Runella</taxon>
    </lineage>
</organism>
<dbReference type="PROSITE" id="PS51764">
    <property type="entry name" value="GH26"/>
    <property type="match status" value="1"/>
</dbReference>
<dbReference type="Proteomes" id="UP000000493">
    <property type="component" value="Chromosome"/>
</dbReference>
<comment type="subcellular location">
    <subcellularLocation>
        <location evidence="4">Secreted</location>
    </subcellularLocation>
</comment>
<evidence type="ECO:0000256" key="5">
    <source>
        <dbReference type="PIRSR" id="PIRSR018168-1"/>
    </source>
</evidence>
<dbReference type="GO" id="GO:0005576">
    <property type="term" value="C:extracellular region"/>
    <property type="evidence" value="ECO:0007669"/>
    <property type="project" value="UniProtKB-SubCell"/>
</dbReference>
<gene>
    <name evidence="10" type="ordered locus">Runsl_3643</name>
</gene>
<feature type="active site" description="Nucleophile" evidence="5 8">
    <location>
        <position position="296"/>
    </location>
</feature>
<evidence type="ECO:0000256" key="8">
    <source>
        <dbReference type="PROSITE-ProRule" id="PRU01100"/>
    </source>
</evidence>
<dbReference type="InterPro" id="IPR017853">
    <property type="entry name" value="GH"/>
</dbReference>
<dbReference type="GO" id="GO:0016985">
    <property type="term" value="F:mannan endo-1,4-beta-mannosidase activity"/>
    <property type="evidence" value="ECO:0007669"/>
    <property type="project" value="UniProtKB-UniRule"/>
</dbReference>
<feature type="binding site" evidence="6">
    <location>
        <position position="193"/>
    </location>
    <ligand>
        <name>substrate</name>
    </ligand>
</feature>
<keyword evidence="3 4" id="KW-0326">Glycosidase</keyword>
<feature type="signal peptide" evidence="4">
    <location>
        <begin position="1"/>
        <end position="19"/>
    </location>
</feature>
<dbReference type="EMBL" id="CP002859">
    <property type="protein sequence ID" value="AEI50001.1"/>
    <property type="molecule type" value="Genomic_DNA"/>
</dbReference>
<dbReference type="PIRSF" id="PIRSF018168">
    <property type="entry name" value="Mannan-1_4-beta-mannosidase"/>
    <property type="match status" value="1"/>
</dbReference>
<dbReference type="InterPro" id="IPR016714">
    <property type="entry name" value="MANB/E"/>
</dbReference>
<keyword evidence="4" id="KW-0119">Carbohydrate metabolism</keyword>
<reference evidence="11" key="1">
    <citation type="submission" date="2011-06" db="EMBL/GenBank/DDBJ databases">
        <title>The complete genome of chromosome of Runella slithyformis DSM 19594.</title>
        <authorList>
            <consortium name="US DOE Joint Genome Institute (JGI-PGF)"/>
            <person name="Lucas S."/>
            <person name="Han J."/>
            <person name="Lapidus A."/>
            <person name="Bruce D."/>
            <person name="Goodwin L."/>
            <person name="Pitluck S."/>
            <person name="Peters L."/>
            <person name="Kyrpides N."/>
            <person name="Mavromatis K."/>
            <person name="Ivanova N."/>
            <person name="Ovchinnikova G."/>
            <person name="Zhang X."/>
            <person name="Misra M."/>
            <person name="Detter J.C."/>
            <person name="Tapia R."/>
            <person name="Han C."/>
            <person name="Land M."/>
            <person name="Hauser L."/>
            <person name="Markowitz V."/>
            <person name="Cheng J.-F."/>
            <person name="Hugenholtz P."/>
            <person name="Woyke T."/>
            <person name="Wu D."/>
            <person name="Tindall B."/>
            <person name="Faehrich R."/>
            <person name="Brambilla E."/>
            <person name="Klenk H.-P."/>
            <person name="Eisen J.A."/>
        </authorList>
    </citation>
    <scope>NUCLEOTIDE SEQUENCE [LARGE SCALE GENOMIC DNA]</scope>
    <source>
        <strain evidence="11">ATCC 29530 / DSM 19594 / LMG 11500 / NCIMB 11436 / LSU 4</strain>
    </source>
</reference>
<proteinExistence type="inferred from homology"/>
<name>A0A7U3ZML7_RUNSL</name>
<feature type="active site" description="Proton donor" evidence="5 8">
    <location>
        <position position="188"/>
    </location>
</feature>
<feature type="site" description="Plays an important role in maintaining the position of the catalytic nucleophile" evidence="7">
    <location>
        <position position="187"/>
    </location>
</feature>
<dbReference type="PANTHER" id="PTHR40079">
    <property type="entry name" value="MANNAN ENDO-1,4-BETA-MANNOSIDASE E-RELATED"/>
    <property type="match status" value="1"/>
</dbReference>
<keyword evidence="4" id="KW-0732">Signal</keyword>